<evidence type="ECO:0000313" key="4">
    <source>
        <dbReference type="Proteomes" id="UP000245535"/>
    </source>
</evidence>
<dbReference type="AlphaFoldDB" id="A0A315ZF73"/>
<feature type="transmembrane region" description="Helical" evidence="1">
    <location>
        <begin position="259"/>
        <end position="278"/>
    </location>
</feature>
<keyword evidence="1" id="KW-0812">Transmembrane</keyword>
<feature type="transmembrane region" description="Helical" evidence="1">
    <location>
        <begin position="382"/>
        <end position="402"/>
    </location>
</feature>
<evidence type="ECO:0000313" key="3">
    <source>
        <dbReference type="EMBL" id="PWJ43810.1"/>
    </source>
</evidence>
<keyword evidence="4" id="KW-1185">Reference proteome</keyword>
<feature type="domain" description="DUF5009" evidence="2">
    <location>
        <begin position="19"/>
        <end position="277"/>
    </location>
</feature>
<protein>
    <submittedName>
        <fullName evidence="3">Uncharacterized protein DUF5009</fullName>
    </submittedName>
</protein>
<evidence type="ECO:0000259" key="2">
    <source>
        <dbReference type="Pfam" id="PF16401"/>
    </source>
</evidence>
<dbReference type="PANTHER" id="PTHR31061">
    <property type="entry name" value="LD22376P"/>
    <property type="match status" value="1"/>
</dbReference>
<feature type="transmembrane region" description="Helical" evidence="1">
    <location>
        <begin position="166"/>
        <end position="185"/>
    </location>
</feature>
<keyword evidence="1" id="KW-1133">Transmembrane helix</keyword>
<proteinExistence type="predicted"/>
<feature type="transmembrane region" description="Helical" evidence="1">
    <location>
        <begin position="299"/>
        <end position="315"/>
    </location>
</feature>
<feature type="transmembrane region" description="Helical" evidence="1">
    <location>
        <begin position="136"/>
        <end position="154"/>
    </location>
</feature>
<feature type="transmembrane region" description="Helical" evidence="1">
    <location>
        <begin position="423"/>
        <end position="445"/>
    </location>
</feature>
<organism evidence="3 4">
    <name type="scientific">Sediminitomix flava</name>
    <dbReference type="NCBI Taxonomy" id="379075"/>
    <lineage>
        <taxon>Bacteria</taxon>
        <taxon>Pseudomonadati</taxon>
        <taxon>Bacteroidota</taxon>
        <taxon>Cytophagia</taxon>
        <taxon>Cytophagales</taxon>
        <taxon>Flammeovirgaceae</taxon>
        <taxon>Sediminitomix</taxon>
    </lineage>
</organism>
<evidence type="ECO:0000256" key="1">
    <source>
        <dbReference type="SAM" id="Phobius"/>
    </source>
</evidence>
<dbReference type="Pfam" id="PF16401">
    <property type="entry name" value="DUF5009"/>
    <property type="match status" value="1"/>
</dbReference>
<gene>
    <name evidence="3" type="ORF">BC781_101156</name>
</gene>
<dbReference type="RefSeq" id="WP_109615346.1">
    <property type="nucleotide sequence ID" value="NZ_QGDO01000001.1"/>
</dbReference>
<dbReference type="OrthoDB" id="9788724at2"/>
<dbReference type="Proteomes" id="UP000245535">
    <property type="component" value="Unassembled WGS sequence"/>
</dbReference>
<keyword evidence="1" id="KW-0472">Membrane</keyword>
<name>A0A315ZF73_SEDFL</name>
<accession>A0A315ZF73</accession>
<comment type="caution">
    <text evidence="3">The sequence shown here is derived from an EMBL/GenBank/DDBJ whole genome shotgun (WGS) entry which is preliminary data.</text>
</comment>
<dbReference type="PANTHER" id="PTHR31061:SF24">
    <property type="entry name" value="LD22376P"/>
    <property type="match status" value="1"/>
</dbReference>
<feature type="transmembrane region" description="Helical" evidence="1">
    <location>
        <begin position="197"/>
        <end position="214"/>
    </location>
</feature>
<feature type="transmembrane region" description="Helical" evidence="1">
    <location>
        <begin position="451"/>
        <end position="475"/>
    </location>
</feature>
<feature type="transmembrane region" description="Helical" evidence="1">
    <location>
        <begin position="221"/>
        <end position="239"/>
    </location>
</feature>
<reference evidence="3 4" key="1">
    <citation type="submission" date="2018-03" db="EMBL/GenBank/DDBJ databases">
        <title>Genomic Encyclopedia of Archaeal and Bacterial Type Strains, Phase II (KMG-II): from individual species to whole genera.</title>
        <authorList>
            <person name="Goeker M."/>
        </authorList>
    </citation>
    <scope>NUCLEOTIDE SEQUENCE [LARGE SCALE GENOMIC DNA]</scope>
    <source>
        <strain evidence="3 4">DSM 28229</strain>
    </source>
</reference>
<feature type="transmembrane region" description="Helical" evidence="1">
    <location>
        <begin position="21"/>
        <end position="40"/>
    </location>
</feature>
<dbReference type="EMBL" id="QGDO01000001">
    <property type="protein sequence ID" value="PWJ43810.1"/>
    <property type="molecule type" value="Genomic_DNA"/>
</dbReference>
<feature type="transmembrane region" description="Helical" evidence="1">
    <location>
        <begin position="321"/>
        <end position="339"/>
    </location>
</feature>
<dbReference type="InterPro" id="IPR032176">
    <property type="entry name" value="DUF5009"/>
</dbReference>
<feature type="transmembrane region" description="Helical" evidence="1">
    <location>
        <begin position="104"/>
        <end position="124"/>
    </location>
</feature>
<sequence length="483" mass="55119">MRKSDYSNARAIQAQKSPRALALDALRGVAILAMVFSGMIPHDVQLPSWMYHAQVGPPDFKFTPNIPGITWVDLVFPFFLFAMGAAIPLAMAKKIEQGQAKWKIVLQLVKRAGLLAFFAIYIQHFKPWALQSSPDTQTWLISLFAFVLVLPVFVKFPQLSEKQNRYLNYFSWAGAILALYFVPNLYEQTFSIGKSDIIIIVLANMAWAGGLIYLLTKENQLLRLGLMAFLLAFRLTQGVEESWNYELWRLTPASWFYTFYYLQYLYIIIPGTIVGDLIRTWVKESKLEQTNTGKSNQSYVVVIWGCSLIVLNLVGYKMRALELSALLNVLWCTGGYWLFRNPKDALQRFHYKMYQWTVYWILLGVSFEAFEGGIKKDSPTMSYYFLTTGLAIVSLIVLSEIIQKMNKERFFLPLIQIGQNPMVAYVGAAFIVVPILGLIGALPYLDSLKEYGAWIGVMRGVIITSLVGLVTIFFVKKKWFMKS</sequence>
<feature type="transmembrane region" description="Helical" evidence="1">
    <location>
        <begin position="351"/>
        <end position="370"/>
    </location>
</feature>
<feature type="transmembrane region" description="Helical" evidence="1">
    <location>
        <begin position="74"/>
        <end position="92"/>
    </location>
</feature>